<dbReference type="Gene3D" id="2.60.470.10">
    <property type="entry name" value="Acid-sensing ion channels like domains"/>
    <property type="match status" value="1"/>
</dbReference>
<protein>
    <submittedName>
        <fullName evidence="15">Amiloride-sensitive sodium channel subunit alpha-like</fullName>
    </submittedName>
</protein>
<dbReference type="GO" id="GO:0005886">
    <property type="term" value="C:plasma membrane"/>
    <property type="evidence" value="ECO:0007669"/>
    <property type="project" value="TreeGrafter"/>
</dbReference>
<dbReference type="Proteomes" id="UP000694867">
    <property type="component" value="Unplaced"/>
</dbReference>
<keyword evidence="10 12" id="KW-0739">Sodium transport</keyword>
<dbReference type="PANTHER" id="PTHR11690:SF248">
    <property type="entry name" value="PICKPOCKET 17, ISOFORM A"/>
    <property type="match status" value="1"/>
</dbReference>
<keyword evidence="3 12" id="KW-0813">Transport</keyword>
<evidence type="ECO:0000256" key="7">
    <source>
        <dbReference type="ARBA" id="ARBA00023053"/>
    </source>
</evidence>
<evidence type="ECO:0000256" key="5">
    <source>
        <dbReference type="ARBA" id="ARBA00022692"/>
    </source>
</evidence>
<dbReference type="PRINTS" id="PR01078">
    <property type="entry name" value="AMINACHANNEL"/>
</dbReference>
<evidence type="ECO:0000256" key="4">
    <source>
        <dbReference type="ARBA" id="ARBA00022461"/>
    </source>
</evidence>
<evidence type="ECO:0000256" key="10">
    <source>
        <dbReference type="ARBA" id="ARBA00023201"/>
    </source>
</evidence>
<dbReference type="Pfam" id="PF00858">
    <property type="entry name" value="ASC"/>
    <property type="match status" value="1"/>
</dbReference>
<evidence type="ECO:0000256" key="6">
    <source>
        <dbReference type="ARBA" id="ARBA00022989"/>
    </source>
</evidence>
<dbReference type="RefSeq" id="XP_018497340.1">
    <property type="nucleotide sequence ID" value="XM_018641824.1"/>
</dbReference>
<accession>A0AAJ7L7I4</accession>
<organism evidence="14 15">
    <name type="scientific">Galendromus occidentalis</name>
    <name type="common">western predatory mite</name>
    <dbReference type="NCBI Taxonomy" id="34638"/>
    <lineage>
        <taxon>Eukaryota</taxon>
        <taxon>Metazoa</taxon>
        <taxon>Ecdysozoa</taxon>
        <taxon>Arthropoda</taxon>
        <taxon>Chelicerata</taxon>
        <taxon>Arachnida</taxon>
        <taxon>Acari</taxon>
        <taxon>Parasitiformes</taxon>
        <taxon>Mesostigmata</taxon>
        <taxon>Gamasina</taxon>
        <taxon>Phytoseioidea</taxon>
        <taxon>Phytoseiidae</taxon>
        <taxon>Typhlodrominae</taxon>
        <taxon>Galendromus</taxon>
    </lineage>
</organism>
<sequence length="389" mass="45099">METCENLRDKTANKVAVYFDYPFSVTMIEEVRKNILFPAVTICLSHWVNSTRLCSLRGLCDANNRLSDGNGGNVLQYDVKGRINSAHKPHELLSCFMRSSVSSCESYECADFMEMTYFRQPAEMCYTIDMYQKAKPKDHPLNLCSTLWNYDLTIFGRWEPNLTLSIGNAETFPLIIHKPLTVPPERLSSIMIEPGMDYTISVTQNKIRRLPKPYASRCTDYLRMGWKKTFYGYLDQNLCVQECRMEIEAQLCGCIRNVHEFSHRVEGSEACNRTQEETCDRKLEGNPEVPRCDRKCGAPCEEVVYDVRLTSLAEEKTEDSKHSFRFTVKFASYSQRILEYQPVLSIVEMFGYMGGYIGIWLGFSLLSVLLGFNKFLWKIHERRQTRLRM</sequence>
<keyword evidence="11 12" id="KW-0407">Ion channel</keyword>
<dbReference type="GO" id="GO:0015280">
    <property type="term" value="F:ligand-gated sodium channel activity"/>
    <property type="evidence" value="ECO:0007669"/>
    <property type="project" value="TreeGrafter"/>
</dbReference>
<evidence type="ECO:0000256" key="11">
    <source>
        <dbReference type="ARBA" id="ARBA00023303"/>
    </source>
</evidence>
<comment type="similarity">
    <text evidence="2 12">Belongs to the amiloride-sensitive sodium channel (TC 1.A.6) family.</text>
</comment>
<keyword evidence="14" id="KW-1185">Reference proteome</keyword>
<keyword evidence="5 12" id="KW-0812">Transmembrane</keyword>
<evidence type="ECO:0000256" key="2">
    <source>
        <dbReference type="ARBA" id="ARBA00007193"/>
    </source>
</evidence>
<dbReference type="KEGG" id="goe:100905510"/>
<dbReference type="GeneID" id="100905510"/>
<evidence type="ECO:0000256" key="12">
    <source>
        <dbReference type="RuleBase" id="RU000679"/>
    </source>
</evidence>
<keyword evidence="8 12" id="KW-0406">Ion transport</keyword>
<gene>
    <name evidence="15" type="primary">LOC100905510</name>
</gene>
<keyword evidence="6 13" id="KW-1133">Transmembrane helix</keyword>
<reference evidence="15" key="1">
    <citation type="submission" date="2025-08" db="UniProtKB">
        <authorList>
            <consortium name="RefSeq"/>
        </authorList>
    </citation>
    <scope>IDENTIFICATION</scope>
</reference>
<dbReference type="Gene3D" id="1.10.287.770">
    <property type="entry name" value="YojJ-like"/>
    <property type="match status" value="1"/>
</dbReference>
<evidence type="ECO:0000313" key="15">
    <source>
        <dbReference type="RefSeq" id="XP_018497340.1"/>
    </source>
</evidence>
<comment type="subcellular location">
    <subcellularLocation>
        <location evidence="1">Membrane</location>
        <topology evidence="1">Multi-pass membrane protein</topology>
    </subcellularLocation>
</comment>
<evidence type="ECO:0000256" key="8">
    <source>
        <dbReference type="ARBA" id="ARBA00023065"/>
    </source>
</evidence>
<evidence type="ECO:0000256" key="1">
    <source>
        <dbReference type="ARBA" id="ARBA00004141"/>
    </source>
</evidence>
<name>A0AAJ7L7I4_9ACAR</name>
<evidence type="ECO:0000256" key="13">
    <source>
        <dbReference type="SAM" id="Phobius"/>
    </source>
</evidence>
<evidence type="ECO:0000313" key="14">
    <source>
        <dbReference type="Proteomes" id="UP000694867"/>
    </source>
</evidence>
<feature type="transmembrane region" description="Helical" evidence="13">
    <location>
        <begin position="349"/>
        <end position="372"/>
    </location>
</feature>
<keyword evidence="4 12" id="KW-0894">Sodium channel</keyword>
<keyword evidence="9 13" id="KW-0472">Membrane</keyword>
<proteinExistence type="inferred from homology"/>
<dbReference type="AlphaFoldDB" id="A0AAJ7L7I4"/>
<evidence type="ECO:0000256" key="3">
    <source>
        <dbReference type="ARBA" id="ARBA00022448"/>
    </source>
</evidence>
<keyword evidence="7" id="KW-0915">Sodium</keyword>
<dbReference type="InterPro" id="IPR001873">
    <property type="entry name" value="ENaC"/>
</dbReference>
<dbReference type="PANTHER" id="PTHR11690">
    <property type="entry name" value="AMILORIDE-SENSITIVE SODIUM CHANNEL-RELATED"/>
    <property type="match status" value="1"/>
</dbReference>
<evidence type="ECO:0000256" key="9">
    <source>
        <dbReference type="ARBA" id="ARBA00023136"/>
    </source>
</evidence>